<name>A0A485LU24_9STRA</name>
<dbReference type="InterPro" id="IPR019734">
    <property type="entry name" value="TPR_rpt"/>
</dbReference>
<keyword evidence="1" id="KW-0677">Repeat</keyword>
<gene>
    <name evidence="6" type="primary">Aste57867_24177</name>
    <name evidence="5" type="ORF">As57867_024103</name>
    <name evidence="6" type="ORF">ASTE57867_24177</name>
</gene>
<feature type="repeat" description="TPR" evidence="3">
    <location>
        <begin position="1896"/>
        <end position="1929"/>
    </location>
</feature>
<evidence type="ECO:0000313" key="6">
    <source>
        <dbReference type="EMBL" id="VFU00819.1"/>
    </source>
</evidence>
<feature type="repeat" description="TPR" evidence="3">
    <location>
        <begin position="187"/>
        <end position="220"/>
    </location>
</feature>
<evidence type="ECO:0000313" key="5">
    <source>
        <dbReference type="EMBL" id="KAF0683793.1"/>
    </source>
</evidence>
<evidence type="ECO:0000256" key="2">
    <source>
        <dbReference type="ARBA" id="ARBA00022803"/>
    </source>
</evidence>
<dbReference type="InterPro" id="IPR011990">
    <property type="entry name" value="TPR-like_helical_dom_sf"/>
</dbReference>
<feature type="repeat" description="TPR" evidence="3">
    <location>
        <begin position="865"/>
        <end position="898"/>
    </location>
</feature>
<dbReference type="SMART" id="SM00028">
    <property type="entry name" value="TPR"/>
    <property type="match status" value="16"/>
</dbReference>
<dbReference type="Pfam" id="PF13181">
    <property type="entry name" value="TPR_8"/>
    <property type="match status" value="2"/>
</dbReference>
<keyword evidence="2 3" id="KW-0802">TPR repeat</keyword>
<dbReference type="Gene3D" id="1.25.40.10">
    <property type="entry name" value="Tetratricopeptide repeat domain"/>
    <property type="match status" value="7"/>
</dbReference>
<evidence type="ECO:0000313" key="7">
    <source>
        <dbReference type="Proteomes" id="UP000332933"/>
    </source>
</evidence>
<organism evidence="6 7">
    <name type="scientific">Aphanomyces stellatus</name>
    <dbReference type="NCBI Taxonomy" id="120398"/>
    <lineage>
        <taxon>Eukaryota</taxon>
        <taxon>Sar</taxon>
        <taxon>Stramenopiles</taxon>
        <taxon>Oomycota</taxon>
        <taxon>Saprolegniomycetes</taxon>
        <taxon>Saprolegniales</taxon>
        <taxon>Verrucalvaceae</taxon>
        <taxon>Aphanomyces</taxon>
    </lineage>
</organism>
<feature type="region of interest" description="Disordered" evidence="4">
    <location>
        <begin position="1"/>
        <end position="46"/>
    </location>
</feature>
<feature type="compositionally biased region" description="Low complexity" evidence="4">
    <location>
        <begin position="2068"/>
        <end position="2078"/>
    </location>
</feature>
<evidence type="ECO:0000256" key="3">
    <source>
        <dbReference type="PROSITE-ProRule" id="PRU00339"/>
    </source>
</evidence>
<feature type="repeat" description="TPR" evidence="3">
    <location>
        <begin position="1259"/>
        <end position="1292"/>
    </location>
</feature>
<feature type="repeat" description="TPR" evidence="3">
    <location>
        <begin position="1058"/>
        <end position="1091"/>
    </location>
</feature>
<proteinExistence type="predicted"/>
<dbReference type="SUPFAM" id="SSF48452">
    <property type="entry name" value="TPR-like"/>
    <property type="match status" value="6"/>
</dbReference>
<evidence type="ECO:0000256" key="4">
    <source>
        <dbReference type="SAM" id="MobiDB-lite"/>
    </source>
</evidence>
<protein>
    <submittedName>
        <fullName evidence="6">Aste57867_24177 protein</fullName>
    </submittedName>
</protein>
<reference evidence="5" key="2">
    <citation type="submission" date="2019-06" db="EMBL/GenBank/DDBJ databases">
        <title>Genomics analysis of Aphanomyces spp. identifies a new class of oomycete effector associated with host adaptation.</title>
        <authorList>
            <person name="Gaulin E."/>
        </authorList>
    </citation>
    <scope>NUCLEOTIDE SEQUENCE</scope>
    <source>
        <strain evidence="5">CBS 578.67</strain>
    </source>
</reference>
<dbReference type="PANTHER" id="PTHR44858">
    <property type="entry name" value="TETRATRICOPEPTIDE REPEAT PROTEIN 6"/>
    <property type="match status" value="1"/>
</dbReference>
<dbReference type="EMBL" id="CAADRA010007392">
    <property type="protein sequence ID" value="VFU00819.1"/>
    <property type="molecule type" value="Genomic_DNA"/>
</dbReference>
<dbReference type="Pfam" id="PF13432">
    <property type="entry name" value="TPR_16"/>
    <property type="match status" value="1"/>
</dbReference>
<feature type="compositionally biased region" description="Low complexity" evidence="4">
    <location>
        <begin position="2228"/>
        <end position="2247"/>
    </location>
</feature>
<dbReference type="GO" id="GO:0046813">
    <property type="term" value="P:receptor-mediated virion attachment to host cell"/>
    <property type="evidence" value="ECO:0007669"/>
    <property type="project" value="TreeGrafter"/>
</dbReference>
<feature type="region of interest" description="Disordered" evidence="4">
    <location>
        <begin position="2226"/>
        <end position="2261"/>
    </location>
</feature>
<dbReference type="PROSITE" id="PS50005">
    <property type="entry name" value="TPR"/>
    <property type="match status" value="6"/>
</dbReference>
<sequence length="2261" mass="254281">MTEASKAGHDATPPSGSPNTPGEDHSVVLDDTLFKDDDEDDEAATDSPWAKYEALKNKATTLSAVEMDALAQWKWLNGRLGESIDGYLELARLYPKYLHVHFKLGYLYLILQNYESAVQHLTLEIEKLAQIPPLTNVRRVKVLAQKAYFWCSVEGRKEAYHYLKNTEACHKHALDSLLATSDGGSTAEALVAMGCLYRQLGLLQRAEACFDQSSQLKPNDPNYLVEYGKLLLLQRRPGPALAKFSDCRRVAPALSEELFQAMIGEATASMRLNKATVAQGIFQKVIDSLSPMVAQGLAPLLLNSEMDRLTIRQLLYQAINCQGDIKAALDIYYTVVHEFADFQLPVMCVTPGARDAKGQVVDTGMFSTERIVDLLLYLDEIEFRYGPDACLYFHRSNIYRALGDLRHFIDDLILVETLDSNFLRNYFVHDGLGDFLDEETMTWIPLQLLESICELTKPHIPAPTNTLIEAAVYQYFETRLQYNPSDFHAKVFSIDSLRRLNAREELPLAVHRLRNGSGISFDDSLCHLHRGESEPSTARSLIDAMLVQRPSHAMVRFVAGLVYMSELRLDGAHHHFTQCIQEINKTLSHLDAEMQTQGQDATTVTDSLARWTYQGLLRAKYHALVWRSVVLRLNMHSSESVGDMRTAMTLMPDEPHAMFLKGVMMVHYGHLDRSLRPLHDGLQHLRQTGQSKNATVGVDYMCYAGMNVFSLLPHELRPGEGSRGETGGDEEAARRRKNQTTDDLRGSTVLYANALDKMYEAGVLRLAKGQVHRALDWWHDVRFKIGGALKYFESIVSIKPTYVSPAIDAMLELHKCKDARIIDERVFACHQQLSHRAVRFKVMYNLPLEAYKDLTACVAYYAHDIDAYWHRAHLHKQLHNYDAAIEDFSQCIGLSRHAGKAKGTALKRYQKMLLARATAYMEEKKWELALDDFNEVLQFALRETSHVDTAYLIHVYEKRSKVLVALRQYDAAIVEMETVLTLSKDHMEWNDNTLLNMLLLANMHCHAAIETQKRHHSGTYTTFLFPIKENPLTPASVKSLRKAEVYYLQVLERKPSFPLALFLKGRMHALMGDHAQALDLWTKCLRQDPKFLVANFLKGSIRAQQCLPELALAEFLTIRNQIPAYPHVQASIGYCYYLQGNIRRAVVELTEALVHDPKDTMAMFTRGACLQELLSLRNAIADFGATVALQPTHWRAWYQRGMCHLLLKDYTNALFDLGKAAPHLKEGHAAMGYIYFCRHQYSDAIGAYSRFLDERSNDALILLYRGFSMYKHQERSLAMRDFEKALKVDPGCWFAHFIKAYIYQEEGDGEKAMASISKCIDQFKNVRPFAELIQPPTNPDMANPFFGYRLHATLDRLKGLAIQPPSDETLATSLAPKAAPSASTIAKRQALRAIFVRAVRRILFQARVVCALEKFAFKATAASSSLSKQMDVLTELQVIDAPVGESYRWRFSQRMTVGGLIGTFTPDSVAWAYNLMGVLSASRLKWDDALKNFTLAIRAAPSKPIPHLNRGNVYVQVNSLDKGMSSLCAWNLSYDVAAPALNEFRDALKVDPTHAATMTNFALVLRQMSLLEESCRHLYNASSVVLDETHQTHHELVYFALGNVVRELNRNEEALEWSGYAKALAGHAPTADDVAVYHNRGATLHLQSKTVLALADYSTALNLQPSSFETRFNRAQLYLTSSKCHQAMEDLKIATAVHHGHALATRLLRFCERWSCALRLACHDFLYAYQAFPCFHELDTTSTVPMWDPHTFRMQHLCQPDHPAIDGMPSSVFVVRLTPNPVLEKMLDDSKTDEYDFVMRDAFFATQNGDYEEAQRALLTAKYLRGTTDEEEQVCLVWSAQIDLHLGNVTSALESLRQAVRDRGNINPNVDDDDTLLPRDQRLTTDAIEAQDSIRSDLFGYIGCLLRQEGRLEEAIAAFQSSLAHNPTNIYSLFNAASIYLQQEDYSSMLEILLQIINVVVPALDASLKFKTPSSFSVLPPAVNPGLLYAPREFSTLLPRVSLLLTPEIVQICHAIHSTLTEYKNCLSCQVAKYIPQLCVLQGKLAVHVEALRDAVLRRHMESNADVSKPSAAVSPSSSHRHPSMSAGGSSITALPPMLRKQSTRKGMKARMSMRRIWHPDDIKAMDLVEFNKAITKCTEELLAQEAASDGAMTEYVVQYDRVCAHIDASLGNNGDTRGGKSSRSLLASAASSKTSLAHNVSRSSFRRNSSSADATAYLKGMMENDASTSKLSTTSSRSRLRISNSKQSLHHQTLHEDEGN</sequence>
<feature type="repeat" description="TPR" evidence="3">
    <location>
        <begin position="1126"/>
        <end position="1159"/>
    </location>
</feature>
<evidence type="ECO:0000256" key="1">
    <source>
        <dbReference type="ARBA" id="ARBA00022737"/>
    </source>
</evidence>
<dbReference type="OrthoDB" id="160195at2759"/>
<dbReference type="Proteomes" id="UP000332933">
    <property type="component" value="Unassembled WGS sequence"/>
</dbReference>
<feature type="compositionally biased region" description="Basic and acidic residues" evidence="4">
    <location>
        <begin position="22"/>
        <end position="35"/>
    </location>
</feature>
<keyword evidence="7" id="KW-1185">Reference proteome</keyword>
<feature type="region of interest" description="Disordered" evidence="4">
    <location>
        <begin position="2063"/>
        <end position="2094"/>
    </location>
</feature>
<accession>A0A485LU24</accession>
<dbReference type="PANTHER" id="PTHR44858:SF1">
    <property type="entry name" value="UDP-N-ACETYLGLUCOSAMINE--PEPTIDE N-ACETYLGLUCOSAMINYLTRANSFERASE SPINDLY-RELATED"/>
    <property type="match status" value="1"/>
</dbReference>
<dbReference type="InterPro" id="IPR050498">
    <property type="entry name" value="Ycf3"/>
</dbReference>
<reference evidence="6 7" key="1">
    <citation type="submission" date="2019-03" db="EMBL/GenBank/DDBJ databases">
        <authorList>
            <person name="Gaulin E."/>
            <person name="Dumas B."/>
        </authorList>
    </citation>
    <scope>NUCLEOTIDE SEQUENCE [LARGE SCALE GENOMIC DNA]</scope>
    <source>
        <strain evidence="6">CBS 568.67</strain>
    </source>
</reference>
<dbReference type="EMBL" id="VJMH01007366">
    <property type="protein sequence ID" value="KAF0683793.1"/>
    <property type="molecule type" value="Genomic_DNA"/>
</dbReference>
<feature type="region of interest" description="Disordered" evidence="4">
    <location>
        <begin position="715"/>
        <end position="740"/>
    </location>
</feature>